<accession>A0ABV5W456</accession>
<dbReference type="Pfam" id="PF08327">
    <property type="entry name" value="AHSA1"/>
    <property type="match status" value="1"/>
</dbReference>
<dbReference type="CDD" id="cd07814">
    <property type="entry name" value="SRPBCC_CalC_Aha1-like"/>
    <property type="match status" value="1"/>
</dbReference>
<protein>
    <submittedName>
        <fullName evidence="3">SRPBCC domain-containing protein</fullName>
    </submittedName>
</protein>
<dbReference type="EMBL" id="JBHMAG010000018">
    <property type="protein sequence ID" value="MFB9755354.1"/>
    <property type="molecule type" value="Genomic_DNA"/>
</dbReference>
<keyword evidence="4" id="KW-1185">Reference proteome</keyword>
<dbReference type="Proteomes" id="UP001589619">
    <property type="component" value="Unassembled WGS sequence"/>
</dbReference>
<dbReference type="Gene3D" id="3.30.530.20">
    <property type="match status" value="1"/>
</dbReference>
<organism evidence="3 4">
    <name type="scientific">Paenibacillus hodogayensis</name>
    <dbReference type="NCBI Taxonomy" id="279208"/>
    <lineage>
        <taxon>Bacteria</taxon>
        <taxon>Bacillati</taxon>
        <taxon>Bacillota</taxon>
        <taxon>Bacilli</taxon>
        <taxon>Bacillales</taxon>
        <taxon>Paenibacillaceae</taxon>
        <taxon>Paenibacillus</taxon>
    </lineage>
</organism>
<dbReference type="RefSeq" id="WP_344908193.1">
    <property type="nucleotide sequence ID" value="NZ_BAAAYO010000006.1"/>
</dbReference>
<dbReference type="InterPro" id="IPR023393">
    <property type="entry name" value="START-like_dom_sf"/>
</dbReference>
<evidence type="ECO:0000313" key="4">
    <source>
        <dbReference type="Proteomes" id="UP001589619"/>
    </source>
</evidence>
<feature type="domain" description="Activator of Hsp90 ATPase homologue 1/2-like C-terminal" evidence="2">
    <location>
        <begin position="88"/>
        <end position="196"/>
    </location>
</feature>
<reference evidence="3 4" key="1">
    <citation type="submission" date="2024-09" db="EMBL/GenBank/DDBJ databases">
        <authorList>
            <person name="Sun Q."/>
            <person name="Mori K."/>
        </authorList>
    </citation>
    <scope>NUCLEOTIDE SEQUENCE [LARGE SCALE GENOMIC DNA]</scope>
    <source>
        <strain evidence="3 4">JCM 12520</strain>
    </source>
</reference>
<sequence>MPGSQFKQAVREATGSTWEHWAAELGKTVGPLWSHEQIRNHLIDERRVSAEWAEWLATMYGQLMGRTPTGVTKDAGVQIGVRKTVAMSVAEAWQLLLSPEGLALWIGTMDSLPLQVGHSFESKEGVSGKITVVEPLRKLRMTWKRPEWDEPSRLQLYVLAAKSGKTTIALHQEMLEDVYMRDIMKRFWDDVLTAIQNRKEAVR</sequence>
<evidence type="ECO:0000259" key="2">
    <source>
        <dbReference type="Pfam" id="PF08327"/>
    </source>
</evidence>
<dbReference type="SUPFAM" id="SSF55961">
    <property type="entry name" value="Bet v1-like"/>
    <property type="match status" value="1"/>
</dbReference>
<gene>
    <name evidence="3" type="ORF">ACFFNY_27580</name>
</gene>
<comment type="caution">
    <text evidence="3">The sequence shown here is derived from an EMBL/GenBank/DDBJ whole genome shotgun (WGS) entry which is preliminary data.</text>
</comment>
<dbReference type="InterPro" id="IPR013538">
    <property type="entry name" value="ASHA1/2-like_C"/>
</dbReference>
<evidence type="ECO:0000256" key="1">
    <source>
        <dbReference type="ARBA" id="ARBA00006817"/>
    </source>
</evidence>
<proteinExistence type="inferred from homology"/>
<comment type="similarity">
    <text evidence="1">Belongs to the AHA1 family.</text>
</comment>
<name>A0ABV5W456_9BACL</name>
<evidence type="ECO:0000313" key="3">
    <source>
        <dbReference type="EMBL" id="MFB9755354.1"/>
    </source>
</evidence>